<reference evidence="2" key="1">
    <citation type="submission" date="2023-11" db="EMBL/GenBank/DDBJ databases">
        <title>Identification and selenium tolerance of Delftia acidovorans R3-25.</title>
        <authorList>
            <person name="Zhang S."/>
            <person name="Liu Y."/>
            <person name="Guo Y."/>
        </authorList>
    </citation>
    <scope>NUCLEOTIDE SEQUENCE</scope>
    <source>
        <strain evidence="2">R3-25</strain>
    </source>
</reference>
<gene>
    <name evidence="2" type="ORF">SGN30_30585</name>
</gene>
<dbReference type="EMBL" id="JAWWMZ010000021">
    <property type="protein sequence ID" value="MDX4957787.1"/>
    <property type="molecule type" value="Genomic_DNA"/>
</dbReference>
<feature type="region of interest" description="Disordered" evidence="1">
    <location>
        <begin position="181"/>
        <end position="210"/>
    </location>
</feature>
<dbReference type="RefSeq" id="WP_319076870.1">
    <property type="nucleotide sequence ID" value="NZ_JAWWMZ010000021.1"/>
</dbReference>
<comment type="caution">
    <text evidence="2">The sequence shown here is derived from an EMBL/GenBank/DDBJ whole genome shotgun (WGS) entry which is preliminary data.</text>
</comment>
<accession>A0AAJ2RA50</accession>
<name>A0AAJ2RA50_DELAC</name>
<protein>
    <submittedName>
        <fullName evidence="2">Uncharacterized protein</fullName>
    </submittedName>
</protein>
<dbReference type="AlphaFoldDB" id="A0AAJ2RA50"/>
<proteinExistence type="predicted"/>
<dbReference type="Proteomes" id="UP001287445">
    <property type="component" value="Unassembled WGS sequence"/>
</dbReference>
<evidence type="ECO:0000256" key="1">
    <source>
        <dbReference type="SAM" id="MobiDB-lite"/>
    </source>
</evidence>
<evidence type="ECO:0000313" key="2">
    <source>
        <dbReference type="EMBL" id="MDX4957787.1"/>
    </source>
</evidence>
<evidence type="ECO:0000313" key="3">
    <source>
        <dbReference type="Proteomes" id="UP001287445"/>
    </source>
</evidence>
<organism evidence="2 3">
    <name type="scientific">Delftia acidovorans</name>
    <name type="common">Pseudomonas acidovorans</name>
    <name type="synonym">Comamonas acidovorans</name>
    <dbReference type="NCBI Taxonomy" id="80866"/>
    <lineage>
        <taxon>Bacteria</taxon>
        <taxon>Pseudomonadati</taxon>
        <taxon>Pseudomonadota</taxon>
        <taxon>Betaproteobacteria</taxon>
        <taxon>Burkholderiales</taxon>
        <taxon>Comamonadaceae</taxon>
        <taxon>Delftia</taxon>
    </lineage>
</organism>
<sequence>MAEQRNAPKGKLIVAGLVAAALVVLAGAGLAQEKTPADLAAENEVQLQLLHQQRQIRDMLGTDPIVGSLPTVVSVIILDGKKTARLALANGAVLTFSEGDEIAERMTLASVAPRKVQVRIEPLPNAKSKKPVPMTLAFKAASSTGGATAPGMSWPGQGAAAGMPAAPLAMPAGLVQAQPALPSPGSAIWNGPTPNQMPAHAGQAPAQSNQ</sequence>